<dbReference type="InterPro" id="IPR044217">
    <property type="entry name" value="CLPT1/2"/>
</dbReference>
<keyword evidence="2" id="KW-0812">Transmembrane</keyword>
<keyword evidence="2" id="KW-1133">Transmembrane helix</keyword>
<reference evidence="4 5" key="1">
    <citation type="submission" date="2021-01" db="EMBL/GenBank/DDBJ databases">
        <title>Whole genome shotgun sequence of Catellatospora bangladeshensis NBRC 107357.</title>
        <authorList>
            <person name="Komaki H."/>
            <person name="Tamura T."/>
        </authorList>
    </citation>
    <scope>NUCLEOTIDE SEQUENCE [LARGE SCALE GENOMIC DNA]</scope>
    <source>
        <strain evidence="4 5">NBRC 107357</strain>
    </source>
</reference>
<dbReference type="PROSITE" id="PS51903">
    <property type="entry name" value="CLP_R"/>
    <property type="match status" value="1"/>
</dbReference>
<evidence type="ECO:0000313" key="4">
    <source>
        <dbReference type="EMBL" id="GIF82642.1"/>
    </source>
</evidence>
<dbReference type="InterPro" id="IPR004176">
    <property type="entry name" value="Clp_R_N"/>
</dbReference>
<dbReference type="AlphaFoldDB" id="A0A8J3JLE0"/>
<keyword evidence="5" id="KW-1185">Reference proteome</keyword>
<organism evidence="4 5">
    <name type="scientific">Catellatospora bangladeshensis</name>
    <dbReference type="NCBI Taxonomy" id="310355"/>
    <lineage>
        <taxon>Bacteria</taxon>
        <taxon>Bacillati</taxon>
        <taxon>Actinomycetota</taxon>
        <taxon>Actinomycetes</taxon>
        <taxon>Micromonosporales</taxon>
        <taxon>Micromonosporaceae</taxon>
        <taxon>Catellatospora</taxon>
    </lineage>
</organism>
<evidence type="ECO:0000259" key="3">
    <source>
        <dbReference type="PROSITE" id="PS51903"/>
    </source>
</evidence>
<name>A0A8J3JLE0_9ACTN</name>
<keyword evidence="2" id="KW-0472">Membrane</keyword>
<feature type="transmembrane region" description="Helical" evidence="2">
    <location>
        <begin position="220"/>
        <end position="240"/>
    </location>
</feature>
<dbReference type="InterPro" id="IPR036628">
    <property type="entry name" value="Clp_N_dom_sf"/>
</dbReference>
<dbReference type="Proteomes" id="UP000601223">
    <property type="component" value="Unassembled WGS sequence"/>
</dbReference>
<protein>
    <recommendedName>
        <fullName evidence="3">Clp R domain-containing protein</fullName>
    </recommendedName>
</protein>
<keyword evidence="1" id="KW-0677">Repeat</keyword>
<gene>
    <name evidence="4" type="ORF">Cba03nite_39910</name>
</gene>
<evidence type="ECO:0000256" key="2">
    <source>
        <dbReference type="SAM" id="Phobius"/>
    </source>
</evidence>
<accession>A0A8J3JLE0</accession>
<comment type="caution">
    <text evidence="4">The sequence shown here is derived from an EMBL/GenBank/DDBJ whole genome shotgun (WGS) entry which is preliminary data.</text>
</comment>
<feature type="domain" description="Clp R" evidence="3">
    <location>
        <begin position="15"/>
        <end position="159"/>
    </location>
</feature>
<evidence type="ECO:0000256" key="1">
    <source>
        <dbReference type="PROSITE-ProRule" id="PRU01251"/>
    </source>
</evidence>
<evidence type="ECO:0000313" key="5">
    <source>
        <dbReference type="Proteomes" id="UP000601223"/>
    </source>
</evidence>
<dbReference type="PANTHER" id="PTHR47016:SF5">
    <property type="entry name" value="CLP DOMAIN SUPERFAMILY PROTEIN"/>
    <property type="match status" value="1"/>
</dbReference>
<sequence>MAVCAGPRGGRRAMLDRFTEEARQALVMAQRAARGLRYDSLDTGTLLLGLLTDHTDAVVKALAQQGIHFEAVRGELASRRPASHPTERKSAVPYTAESMKLLDTAFRESHRLKHRGLLRSGHLVLAMARTPECGAAHILRALGADFTAVELAAAANHVPSVPEPDVVLSDEFRAMLVRQTGLAWPKPRIHVFSAVFSGLWFLGTLAFILAASPVAVGPELVVGLAAAILLPGLLLLAVRLRRARVPTPKGATLVPSPPEVTALVASWGITDFAIWLRDDYELDDHAVRLGSRARIGVSREVYNRPAESGYVIAHELAHLLRNDSARGLAERWLERSVIIPMLLTLTPWIWGVVLLGLVLHRVVKNWMAELGSDHIAVTLHGPEQLASWVERTGSSAAWLSLTHPPYAWRMWLARRHAAQRPGQGEVASR</sequence>
<dbReference type="Gene3D" id="1.10.1780.10">
    <property type="entry name" value="Clp, N-terminal domain"/>
    <property type="match status" value="1"/>
</dbReference>
<dbReference type="EMBL" id="BONF01000022">
    <property type="protein sequence ID" value="GIF82642.1"/>
    <property type="molecule type" value="Genomic_DNA"/>
</dbReference>
<feature type="transmembrane region" description="Helical" evidence="2">
    <location>
        <begin position="191"/>
        <end position="214"/>
    </location>
</feature>
<dbReference type="SUPFAM" id="SSF81923">
    <property type="entry name" value="Double Clp-N motif"/>
    <property type="match status" value="1"/>
</dbReference>
<feature type="transmembrane region" description="Helical" evidence="2">
    <location>
        <begin position="337"/>
        <end position="359"/>
    </location>
</feature>
<proteinExistence type="predicted"/>
<dbReference type="Pfam" id="PF02861">
    <property type="entry name" value="Clp_N"/>
    <property type="match status" value="1"/>
</dbReference>
<dbReference type="PANTHER" id="PTHR47016">
    <property type="entry name" value="ATP-DEPENDENT CLP PROTEASE ATP-BINDING SUBUNIT CLPT1, CHLOROPLASTIC"/>
    <property type="match status" value="1"/>
</dbReference>